<accession>A0A4C1ULJ7</accession>
<dbReference type="Proteomes" id="UP000299102">
    <property type="component" value="Unassembled WGS sequence"/>
</dbReference>
<name>A0A4C1ULJ7_EUMVA</name>
<dbReference type="AlphaFoldDB" id="A0A4C1ULJ7"/>
<proteinExistence type="predicted"/>
<organism evidence="1 2">
    <name type="scientific">Eumeta variegata</name>
    <name type="common">Bagworm moth</name>
    <name type="synonym">Eumeta japonica</name>
    <dbReference type="NCBI Taxonomy" id="151549"/>
    <lineage>
        <taxon>Eukaryota</taxon>
        <taxon>Metazoa</taxon>
        <taxon>Ecdysozoa</taxon>
        <taxon>Arthropoda</taxon>
        <taxon>Hexapoda</taxon>
        <taxon>Insecta</taxon>
        <taxon>Pterygota</taxon>
        <taxon>Neoptera</taxon>
        <taxon>Endopterygota</taxon>
        <taxon>Lepidoptera</taxon>
        <taxon>Glossata</taxon>
        <taxon>Ditrysia</taxon>
        <taxon>Tineoidea</taxon>
        <taxon>Psychidae</taxon>
        <taxon>Oiketicinae</taxon>
        <taxon>Eumeta</taxon>
    </lineage>
</organism>
<gene>
    <name evidence="1" type="ORF">EVAR_16426_1</name>
</gene>
<evidence type="ECO:0000313" key="2">
    <source>
        <dbReference type="Proteomes" id="UP000299102"/>
    </source>
</evidence>
<protein>
    <submittedName>
        <fullName evidence="1">Uncharacterized protein</fullName>
    </submittedName>
</protein>
<comment type="caution">
    <text evidence="1">The sequence shown here is derived from an EMBL/GenBank/DDBJ whole genome shotgun (WGS) entry which is preliminary data.</text>
</comment>
<sequence>MIAVQQHNVDIITINETWLREGWRAEGRAPFVPNYRLRHIPRPHAACARGGGVGFYVINGLTVPRCTHPPTPLHSTVEQISTSSPCRFRGSFKYAATKCWNNTPPSLKSIGSSFMLQLKRNLMQIQLALAPGTPIVASHL</sequence>
<dbReference type="OrthoDB" id="416454at2759"/>
<keyword evidence="2" id="KW-1185">Reference proteome</keyword>
<dbReference type="EMBL" id="BGZK01000186">
    <property type="protein sequence ID" value="GBP26846.1"/>
    <property type="molecule type" value="Genomic_DNA"/>
</dbReference>
<evidence type="ECO:0000313" key="1">
    <source>
        <dbReference type="EMBL" id="GBP26846.1"/>
    </source>
</evidence>
<reference evidence="1 2" key="1">
    <citation type="journal article" date="2019" name="Commun. Biol.">
        <title>The bagworm genome reveals a unique fibroin gene that provides high tensile strength.</title>
        <authorList>
            <person name="Kono N."/>
            <person name="Nakamura H."/>
            <person name="Ohtoshi R."/>
            <person name="Tomita M."/>
            <person name="Numata K."/>
            <person name="Arakawa K."/>
        </authorList>
    </citation>
    <scope>NUCLEOTIDE SEQUENCE [LARGE SCALE GENOMIC DNA]</scope>
</reference>